<evidence type="ECO:0000256" key="4">
    <source>
        <dbReference type="SAM" id="MobiDB-lite"/>
    </source>
</evidence>
<evidence type="ECO:0000256" key="3">
    <source>
        <dbReference type="ARBA" id="ARBA00023180"/>
    </source>
</evidence>
<dbReference type="InterPro" id="IPR002018">
    <property type="entry name" value="CarbesteraseB"/>
</dbReference>
<evidence type="ECO:0000256" key="5">
    <source>
        <dbReference type="SAM" id="Phobius"/>
    </source>
</evidence>
<dbReference type="Gene3D" id="3.40.50.1820">
    <property type="entry name" value="alpha/beta hydrolase"/>
    <property type="match status" value="1"/>
</dbReference>
<feature type="region of interest" description="Disordered" evidence="4">
    <location>
        <begin position="1217"/>
        <end position="1245"/>
    </location>
</feature>
<organism evidence="7 8">
    <name type="scientific">Temnothorax longispinosus</name>
    <dbReference type="NCBI Taxonomy" id="300112"/>
    <lineage>
        <taxon>Eukaryota</taxon>
        <taxon>Metazoa</taxon>
        <taxon>Ecdysozoa</taxon>
        <taxon>Arthropoda</taxon>
        <taxon>Hexapoda</taxon>
        <taxon>Insecta</taxon>
        <taxon>Pterygota</taxon>
        <taxon>Neoptera</taxon>
        <taxon>Endopterygota</taxon>
        <taxon>Hymenoptera</taxon>
        <taxon>Apocrita</taxon>
        <taxon>Aculeata</taxon>
        <taxon>Formicoidea</taxon>
        <taxon>Formicidae</taxon>
        <taxon>Myrmicinae</taxon>
        <taxon>Temnothorax</taxon>
    </lineage>
</organism>
<dbReference type="Pfam" id="PF00135">
    <property type="entry name" value="COesterase"/>
    <property type="match status" value="1"/>
</dbReference>
<keyword evidence="8" id="KW-1185">Reference proteome</keyword>
<accession>A0A4V3SAJ5</accession>
<feature type="non-terminal residue" evidence="7">
    <location>
        <position position="1310"/>
    </location>
</feature>
<feature type="compositionally biased region" description="Basic and acidic residues" evidence="4">
    <location>
        <begin position="346"/>
        <end position="364"/>
    </location>
</feature>
<dbReference type="PROSITE" id="PS00941">
    <property type="entry name" value="CARBOXYLESTERASE_B_2"/>
    <property type="match status" value="1"/>
</dbReference>
<name>A0A4V3SAJ5_9HYME</name>
<feature type="transmembrane region" description="Helical" evidence="5">
    <location>
        <begin position="1068"/>
        <end position="1094"/>
    </location>
</feature>
<comment type="similarity">
    <text evidence="1">Belongs to the type-B carboxylesterase/lipase family.</text>
</comment>
<protein>
    <recommendedName>
        <fullName evidence="6">Carboxylesterase type B domain-containing protein</fullName>
    </recommendedName>
</protein>
<feature type="compositionally biased region" description="Low complexity" evidence="4">
    <location>
        <begin position="238"/>
        <end position="263"/>
    </location>
</feature>
<evidence type="ECO:0000313" key="8">
    <source>
        <dbReference type="Proteomes" id="UP000310200"/>
    </source>
</evidence>
<evidence type="ECO:0000259" key="6">
    <source>
        <dbReference type="Pfam" id="PF00135"/>
    </source>
</evidence>
<dbReference type="InterPro" id="IPR051093">
    <property type="entry name" value="Neuroligin/BSAL"/>
</dbReference>
<keyword evidence="5" id="KW-0472">Membrane</keyword>
<feature type="region of interest" description="Disordered" evidence="4">
    <location>
        <begin position="346"/>
        <end position="378"/>
    </location>
</feature>
<dbReference type="SUPFAM" id="SSF53474">
    <property type="entry name" value="alpha/beta-Hydrolases"/>
    <property type="match status" value="1"/>
</dbReference>
<feature type="region of interest" description="Disordered" evidence="4">
    <location>
        <begin position="108"/>
        <end position="297"/>
    </location>
</feature>
<dbReference type="Proteomes" id="UP000310200">
    <property type="component" value="Unassembled WGS sequence"/>
</dbReference>
<feature type="compositionally biased region" description="Polar residues" evidence="4">
    <location>
        <begin position="1186"/>
        <end position="1198"/>
    </location>
</feature>
<feature type="region of interest" description="Disordered" evidence="4">
    <location>
        <begin position="22"/>
        <end position="59"/>
    </location>
</feature>
<keyword evidence="2" id="KW-0732">Signal</keyword>
<evidence type="ECO:0000313" key="7">
    <source>
        <dbReference type="EMBL" id="TGZ49084.1"/>
    </source>
</evidence>
<evidence type="ECO:0000256" key="2">
    <source>
        <dbReference type="ARBA" id="ARBA00022729"/>
    </source>
</evidence>
<keyword evidence="5" id="KW-0812">Transmembrane</keyword>
<feature type="compositionally biased region" description="Basic and acidic residues" evidence="4">
    <location>
        <begin position="186"/>
        <end position="199"/>
    </location>
</feature>
<feature type="domain" description="Carboxylesterase type B" evidence="6">
    <location>
        <begin position="419"/>
        <end position="960"/>
    </location>
</feature>
<keyword evidence="3" id="KW-0325">Glycoprotein</keyword>
<reference evidence="7 8" key="1">
    <citation type="journal article" date="2019" name="Philos. Trans. R. Soc. Lond., B, Biol. Sci.">
        <title>Ant behaviour and brain gene expression of defending hosts depend on the ecological success of the intruding social parasite.</title>
        <authorList>
            <person name="Kaur R."/>
            <person name="Stoldt M."/>
            <person name="Jongepier E."/>
            <person name="Feldmeyer B."/>
            <person name="Menzel F."/>
            <person name="Bornberg-Bauer E."/>
            <person name="Foitzik S."/>
        </authorList>
    </citation>
    <scope>NUCLEOTIDE SEQUENCE [LARGE SCALE GENOMIC DNA]</scope>
    <source>
        <tissue evidence="7">Whole body</tissue>
    </source>
</reference>
<gene>
    <name evidence="7" type="ORF">DBV15_05986</name>
</gene>
<dbReference type="InterPro" id="IPR029058">
    <property type="entry name" value="AB_hydrolase_fold"/>
</dbReference>
<keyword evidence="5" id="KW-1133">Transmembrane helix</keyword>
<dbReference type="PANTHER" id="PTHR43903">
    <property type="entry name" value="NEUROLIGIN"/>
    <property type="match status" value="1"/>
</dbReference>
<dbReference type="STRING" id="300112.A0A4V3SAJ5"/>
<comment type="caution">
    <text evidence="7">The sequence shown here is derived from an EMBL/GenBank/DDBJ whole genome shotgun (WGS) entry which is preliminary data.</text>
</comment>
<feature type="non-terminal residue" evidence="7">
    <location>
        <position position="1"/>
    </location>
</feature>
<feature type="region of interest" description="Disordered" evidence="4">
    <location>
        <begin position="1173"/>
        <end position="1198"/>
    </location>
</feature>
<evidence type="ECO:0000256" key="1">
    <source>
        <dbReference type="ARBA" id="ARBA00005964"/>
    </source>
</evidence>
<sequence>CCGARRGESRWFPWFPARPRNGYAKSEESSSSDSPFSGRVVARTSKTLRIPRESASATPRAVNRTIVPWAPMIPSSSFTADDSSSSIVIGASCIRACRAATTIGRQIGSSASTRATHAPENGSESLLGADQQQKQKQKQQQRDNGGQGAKAAWRARDWRCRRQAVPEAVGVGGRRRRAKGGAGGGRAERGAGGRKEAQKIADGGGEDGGAKDRQEGSGGSGGERERKAEIGSGRRKGSSIGRRAPQMRGPQGRPVRGGVTRCGRPPPLCRGRGRGKTSRLPTPSFSPAIGDRQLNMSSDSRVLRGSILSCRIDRGTRFSTGDELSPRKLGSRQTSAISDERCWERGKRKGGKCDKGSDDEGDKRERRRRSAKDIASKGTLRMVPSDGGIAKSVFLLALLCAQCCLAGTEALAGTQKYSTRTVKTRYGMLRGIEARSSTSVETYYGVPYATPPLGALRYMPPVTPTPWRGIRLADTMPPACPQRPPVPDESLPRQRQAYLKRLVPVLVNQSEDCLYLNLYVPKAPHGSIADSLPALLLIHGDSYSWGAGNSFDGTALAAHGRLIVVSINFRLGVLGFLKTGSKGSAQGNYGLMDLVAGLHWLRENLGAFGGDPERLALLGHGTGAALANFLAVSPMAKALIGRVILLGGSALSSWAVQRDPLAVKRRVAEQIGCPGDVEADDIAPCLRLKSVEELLAVQLDPPRFTSGFAPFVDGANFQPTASSSGLMPIVPGPGAEFADFGDRDLLFGLTSEEAWVNLTEEDLQNGLNETRRDRILRTYVRNTYRYHLHEIYSTLRNEYTDWERGEQSPVAICEGLLSLLGDGQVAAPLLRLALLHSASEGRGYFLHFQPGELPSQRGEEVPYLLGIPLLRGEVTSALPASANYTPADENLSKLLVHYLTNFVRRGDPNGVSPLSTALDNGLTTSPPFWDSYDSINQLYLEAAHSPEMRSHYRGHKMSLWLNLLPQLHRPGYEINMRHHHLAENPGLYEGPVRPQSTAVPLPAPPLPMPSPTEPSSILTALSTTECTPNATVATTITPTTSRTLQISNLGPGPNNLLRKLASSHYQSYTTALTVTIAVGVFLLLLNILIFAGIYHQRDRNTTGGGLSGAFSNKKKEEFLEAGCSGIDTSGSGKQRLPPSMTLMDSPSSMLPPHKAKLVQELELQLQEFQCSPPPGGGKRILEPPSYSKSPCIQRTRTPSPCVDATIAQMDEVNDISGLHHDSEDENEELPEPPPPPKAPAPNVGLTCPGILRQPGTPGSAKKRVQIQEISTAKVYYYRNAFKLTILVSPSDPRQEWMPTSLIVMTEFHTS</sequence>
<dbReference type="InterPro" id="IPR019819">
    <property type="entry name" value="Carboxylesterase_B_CS"/>
</dbReference>
<proteinExistence type="inferred from homology"/>
<dbReference type="EMBL" id="QBLH01002242">
    <property type="protein sequence ID" value="TGZ49084.1"/>
    <property type="molecule type" value="Genomic_DNA"/>
</dbReference>